<feature type="signal peptide" evidence="2">
    <location>
        <begin position="1"/>
        <end position="23"/>
    </location>
</feature>
<feature type="domain" description="PDZ" evidence="3">
    <location>
        <begin position="388"/>
        <end position="472"/>
    </location>
</feature>
<feature type="chain" id="PRO_5034563915" evidence="2">
    <location>
        <begin position="24"/>
        <end position="484"/>
    </location>
</feature>
<organism evidence="4 5">
    <name type="scientific">Humisphaera borealis</name>
    <dbReference type="NCBI Taxonomy" id="2807512"/>
    <lineage>
        <taxon>Bacteria</taxon>
        <taxon>Pseudomonadati</taxon>
        <taxon>Planctomycetota</taxon>
        <taxon>Phycisphaerae</taxon>
        <taxon>Tepidisphaerales</taxon>
        <taxon>Tepidisphaeraceae</taxon>
        <taxon>Humisphaera</taxon>
    </lineage>
</organism>
<feature type="domain" description="PDZ" evidence="3">
    <location>
        <begin position="284"/>
        <end position="355"/>
    </location>
</feature>
<sequence length="484" mass="53517">MRAPIAKTSAVVVLVCATLVVIAALNAATTTGAAAGPNQQKPWDQILGPSQGTLPPPRKGLETTIELPTLRKEVARTSIKWETDLAEAMRIAKAENRPIFVTFRCLPCKSCSEFDKTVLEGGPDLNPLFQQFVTLRLTGTQDVDLRILRMSEFQDMDVSWWSWFLSPEGKIYGVFGGRDKSGDQGRTSKQSLIMTMNRVLAHHYDPRRMGWDVDGTLPDLASKRVTPVTLPGFDNWLKHRGNAEGYKTQGCVHCHQASEIMRQGEIDLGQFDKNRDLGIWPFPENIGAVVDRDDGLKLTKVIDPSPAARIALKPGDVLAAADGRRLFSQADFRAVLHRAAKTGPTQINLHWLRDGKVMSGTLVLDGDWRATDLTWRASVVGGNIGAFPGFWANDAGVMRQRLELPADTMAIKPYIGPKQVTGPAYVAGLRATDIVTSVNGETRNMQPGEFLVWFRKKFEPGDEITLTVRNDSGKVREVKYKAER</sequence>
<dbReference type="Pfam" id="PF13180">
    <property type="entry name" value="PDZ_2"/>
    <property type="match status" value="1"/>
</dbReference>
<dbReference type="RefSeq" id="WP_206291754.1">
    <property type="nucleotide sequence ID" value="NZ_CP063458.1"/>
</dbReference>
<dbReference type="Pfam" id="PF13899">
    <property type="entry name" value="Thioredoxin_7"/>
    <property type="match status" value="1"/>
</dbReference>
<keyword evidence="2" id="KW-0732">Signal</keyword>
<protein>
    <submittedName>
        <fullName evidence="4">PDZ domain-containing protein</fullName>
    </submittedName>
</protein>
<evidence type="ECO:0000256" key="1">
    <source>
        <dbReference type="SAM" id="MobiDB-lite"/>
    </source>
</evidence>
<dbReference type="SUPFAM" id="SSF50156">
    <property type="entry name" value="PDZ domain-like"/>
    <property type="match status" value="2"/>
</dbReference>
<proteinExistence type="predicted"/>
<dbReference type="Proteomes" id="UP000593765">
    <property type="component" value="Chromosome"/>
</dbReference>
<dbReference type="SMART" id="SM00228">
    <property type="entry name" value="PDZ"/>
    <property type="match status" value="2"/>
</dbReference>
<evidence type="ECO:0000256" key="2">
    <source>
        <dbReference type="SAM" id="SignalP"/>
    </source>
</evidence>
<gene>
    <name evidence="4" type="ORF">IPV69_21355</name>
</gene>
<feature type="region of interest" description="Disordered" evidence="1">
    <location>
        <begin position="33"/>
        <end position="60"/>
    </location>
</feature>
<accession>A0A7M2WV88</accession>
<dbReference type="KEGG" id="hbs:IPV69_21355"/>
<dbReference type="InterPro" id="IPR036034">
    <property type="entry name" value="PDZ_sf"/>
</dbReference>
<reference evidence="4 5" key="1">
    <citation type="submission" date="2020-10" db="EMBL/GenBank/DDBJ databases">
        <title>Wide distribution of Phycisphaera-like planctomycetes from WD2101 soil group in peatlands and genome analysis of the first cultivated representative.</title>
        <authorList>
            <person name="Dedysh S.N."/>
            <person name="Beletsky A.V."/>
            <person name="Ivanova A."/>
            <person name="Kulichevskaya I.S."/>
            <person name="Suzina N.E."/>
            <person name="Philippov D.A."/>
            <person name="Rakitin A.L."/>
            <person name="Mardanov A.V."/>
            <person name="Ravin N.V."/>
        </authorList>
    </citation>
    <scope>NUCLEOTIDE SEQUENCE [LARGE SCALE GENOMIC DNA]</scope>
    <source>
        <strain evidence="4 5">M1803</strain>
    </source>
</reference>
<evidence type="ECO:0000259" key="3">
    <source>
        <dbReference type="SMART" id="SM00228"/>
    </source>
</evidence>
<dbReference type="Gene3D" id="2.30.42.10">
    <property type="match status" value="2"/>
</dbReference>
<dbReference type="Gene3D" id="3.40.30.10">
    <property type="entry name" value="Glutaredoxin"/>
    <property type="match status" value="1"/>
</dbReference>
<dbReference type="InterPro" id="IPR036249">
    <property type="entry name" value="Thioredoxin-like_sf"/>
</dbReference>
<evidence type="ECO:0000313" key="5">
    <source>
        <dbReference type="Proteomes" id="UP000593765"/>
    </source>
</evidence>
<dbReference type="SUPFAM" id="SSF52833">
    <property type="entry name" value="Thioredoxin-like"/>
    <property type="match status" value="1"/>
</dbReference>
<name>A0A7M2WV88_9BACT</name>
<keyword evidence="5" id="KW-1185">Reference proteome</keyword>
<evidence type="ECO:0000313" key="4">
    <source>
        <dbReference type="EMBL" id="QOV88751.1"/>
    </source>
</evidence>
<feature type="compositionally biased region" description="Polar residues" evidence="1">
    <location>
        <begin position="37"/>
        <end position="53"/>
    </location>
</feature>
<dbReference type="InterPro" id="IPR001478">
    <property type="entry name" value="PDZ"/>
</dbReference>
<dbReference type="AlphaFoldDB" id="A0A7M2WV88"/>
<dbReference type="EMBL" id="CP063458">
    <property type="protein sequence ID" value="QOV88751.1"/>
    <property type="molecule type" value="Genomic_DNA"/>
</dbReference>